<dbReference type="AlphaFoldDB" id="A0A922DH19"/>
<gene>
    <name evidence="1" type="ORF">I3842_12G052200</name>
</gene>
<reference evidence="1" key="1">
    <citation type="submission" date="2021-01" db="EMBL/GenBank/DDBJ databases">
        <authorList>
            <person name="Lovell J.T."/>
            <person name="Bentley N."/>
            <person name="Bhattarai G."/>
            <person name="Jenkins J.W."/>
            <person name="Sreedasyam A."/>
            <person name="Alarcon Y."/>
            <person name="Bock C."/>
            <person name="Boston L."/>
            <person name="Carlson J."/>
            <person name="Cervantes K."/>
            <person name="Clermont K."/>
            <person name="Krom N."/>
            <person name="Kubenka K."/>
            <person name="Mamidi S."/>
            <person name="Mattison C."/>
            <person name="Monteros M."/>
            <person name="Pisani C."/>
            <person name="Plott C."/>
            <person name="Rajasekar S."/>
            <person name="Rhein H.S."/>
            <person name="Rohla C."/>
            <person name="Song M."/>
            <person name="Hilaire R.S."/>
            <person name="Shu S."/>
            <person name="Wells L."/>
            <person name="Wang X."/>
            <person name="Webber J."/>
            <person name="Heerema R.J."/>
            <person name="Klein P."/>
            <person name="Conner P."/>
            <person name="Grauke L."/>
            <person name="Grimwood J."/>
            <person name="Schmutz J."/>
            <person name="Randall J.J."/>
        </authorList>
    </citation>
    <scope>NUCLEOTIDE SEQUENCE</scope>
    <source>
        <tissue evidence="1">Leaf</tissue>
    </source>
</reference>
<organism evidence="1 2">
    <name type="scientific">Carya illinoinensis</name>
    <name type="common">Pecan</name>
    <dbReference type="NCBI Taxonomy" id="32201"/>
    <lineage>
        <taxon>Eukaryota</taxon>
        <taxon>Viridiplantae</taxon>
        <taxon>Streptophyta</taxon>
        <taxon>Embryophyta</taxon>
        <taxon>Tracheophyta</taxon>
        <taxon>Spermatophyta</taxon>
        <taxon>Magnoliopsida</taxon>
        <taxon>eudicotyledons</taxon>
        <taxon>Gunneridae</taxon>
        <taxon>Pentapetalae</taxon>
        <taxon>rosids</taxon>
        <taxon>fabids</taxon>
        <taxon>Fagales</taxon>
        <taxon>Juglandaceae</taxon>
        <taxon>Carya</taxon>
    </lineage>
</organism>
<dbReference type="OrthoDB" id="1495935at2759"/>
<name>A0A922DH19_CARIL</name>
<sequence length="125" mass="14561">MDRVLAWLQEQDVWIKRDKLKCQTVRDEEHSNNGDVKAGYKHKLIQRRKHGVVARELLHRFGLCGLAAAFSISYILRKAKTFCHECCCDASKDSWVLMRGNEVMLIDPYFSFPVIPAHTMRQHDC</sequence>
<dbReference type="Proteomes" id="UP000811246">
    <property type="component" value="Chromosome 12"/>
</dbReference>
<protein>
    <submittedName>
        <fullName evidence="1">Uncharacterized protein</fullName>
    </submittedName>
</protein>
<evidence type="ECO:0000313" key="2">
    <source>
        <dbReference type="Proteomes" id="UP000811246"/>
    </source>
</evidence>
<evidence type="ECO:0000313" key="1">
    <source>
        <dbReference type="EMBL" id="KAG6684229.1"/>
    </source>
</evidence>
<proteinExistence type="predicted"/>
<accession>A0A922DH19</accession>
<comment type="caution">
    <text evidence="1">The sequence shown here is derived from an EMBL/GenBank/DDBJ whole genome shotgun (WGS) entry which is preliminary data.</text>
</comment>
<dbReference type="EMBL" id="CM031836">
    <property type="protein sequence ID" value="KAG6684229.1"/>
    <property type="molecule type" value="Genomic_DNA"/>
</dbReference>